<protein>
    <recommendedName>
        <fullName evidence="2">ATP-grasp domain-containing protein</fullName>
    </recommendedName>
</protein>
<dbReference type="GO" id="GO:0046872">
    <property type="term" value="F:metal ion binding"/>
    <property type="evidence" value="ECO:0007669"/>
    <property type="project" value="InterPro"/>
</dbReference>
<accession>A0A942A4H5</accession>
<dbReference type="SUPFAM" id="SSF56059">
    <property type="entry name" value="Glutathione synthetase ATP-binding domain-like"/>
    <property type="match status" value="1"/>
</dbReference>
<keyword evidence="1" id="KW-0547">Nucleotide-binding</keyword>
<feature type="domain" description="ATP-grasp" evidence="2">
    <location>
        <begin position="90"/>
        <end position="268"/>
    </location>
</feature>
<evidence type="ECO:0000313" key="3">
    <source>
        <dbReference type="EMBL" id="MBS1258002.1"/>
    </source>
</evidence>
<evidence type="ECO:0000259" key="2">
    <source>
        <dbReference type="PROSITE" id="PS50975"/>
    </source>
</evidence>
<dbReference type="Proteomes" id="UP000722750">
    <property type="component" value="Unassembled WGS sequence"/>
</dbReference>
<name>A0A942A4H5_9BACT</name>
<evidence type="ECO:0000313" key="4">
    <source>
        <dbReference type="Proteomes" id="UP000722750"/>
    </source>
</evidence>
<keyword evidence="1" id="KW-0067">ATP-binding</keyword>
<dbReference type="PROSITE" id="PS50975">
    <property type="entry name" value="ATP_GRASP"/>
    <property type="match status" value="1"/>
</dbReference>
<dbReference type="GO" id="GO:0005524">
    <property type="term" value="F:ATP binding"/>
    <property type="evidence" value="ECO:0007669"/>
    <property type="project" value="UniProtKB-UniRule"/>
</dbReference>
<organism evidence="3 4">
    <name type="scientific">Candidatus Scalindua arabica</name>
    <dbReference type="NCBI Taxonomy" id="1127984"/>
    <lineage>
        <taxon>Bacteria</taxon>
        <taxon>Pseudomonadati</taxon>
        <taxon>Planctomycetota</taxon>
        <taxon>Candidatus Brocadiia</taxon>
        <taxon>Candidatus Brocadiales</taxon>
        <taxon>Candidatus Scalinduaceae</taxon>
        <taxon>Candidatus Scalindua</taxon>
    </lineage>
</organism>
<proteinExistence type="predicted"/>
<dbReference type="Gene3D" id="3.40.50.20">
    <property type="match status" value="1"/>
</dbReference>
<dbReference type="InterPro" id="IPR011761">
    <property type="entry name" value="ATP-grasp"/>
</dbReference>
<gene>
    <name evidence="3" type="ORF">MAG551_01055</name>
</gene>
<dbReference type="AlphaFoldDB" id="A0A942A4H5"/>
<reference evidence="3" key="1">
    <citation type="journal article" date="2021" name="ISME J.">
        <title>Fine-scale metabolic discontinuity in a stratified prokaryote microbiome of a Red Sea deep halocline.</title>
        <authorList>
            <person name="Michoud G."/>
            <person name="Ngugi D.K."/>
            <person name="Barozzi A."/>
            <person name="Merlino G."/>
            <person name="Calleja M.L."/>
            <person name="Delgado-Huertas A."/>
            <person name="Moran X.A.G."/>
            <person name="Daffonchio D."/>
        </authorList>
    </citation>
    <scope>NUCLEOTIDE SEQUENCE</scope>
    <source>
        <strain evidence="3">SuakinDeep_MAG55_1</strain>
    </source>
</reference>
<evidence type="ECO:0000256" key="1">
    <source>
        <dbReference type="PROSITE-ProRule" id="PRU00409"/>
    </source>
</evidence>
<comment type="caution">
    <text evidence="3">The sequence shown here is derived from an EMBL/GenBank/DDBJ whole genome shotgun (WGS) entry which is preliminary data.</text>
</comment>
<dbReference type="Gene3D" id="3.30.470.20">
    <property type="entry name" value="ATP-grasp fold, B domain"/>
    <property type="match status" value="1"/>
</dbReference>
<sequence length="316" mass="35395">MTYDILSTGAYDNSILDEVYIVPYPSEGEAPLLSRLIEINKLAKLHIIIPSLDAEVMLYSSLKSRLRNMGIKMLIPDRAKVHISSKQMLANFCKEHNFDTPQSRIIYEFKDIQHDKTIGYPSVLKGSFTDARRINSLETAKVYFDRLSREWGLPLLLQKFIPGEEYNVAVLADEKSNIIGKVAMKKIALTEKGKGCAGITIGDKSILSLTDRIIKALGWVGPLELELIKESSSGKMYLLEINSRFPAWVYLTVAAGQNLPLAAVKLLLGKKVTPFRECKLGTIFVRTVEEHICSFETLGNLATRGSLMYHSIKRGN</sequence>
<dbReference type="Pfam" id="PF15632">
    <property type="entry name" value="ATPgrasp_Ter"/>
    <property type="match status" value="1"/>
</dbReference>
<dbReference type="EMBL" id="JAANXD010000043">
    <property type="protein sequence ID" value="MBS1258002.1"/>
    <property type="molecule type" value="Genomic_DNA"/>
</dbReference>